<dbReference type="STRING" id="300112.A0A4S2KJC0"/>
<keyword evidence="2" id="KW-1185">Reference proteome</keyword>
<evidence type="ECO:0008006" key="3">
    <source>
        <dbReference type="Google" id="ProtNLM"/>
    </source>
</evidence>
<evidence type="ECO:0000313" key="2">
    <source>
        <dbReference type="Proteomes" id="UP000310200"/>
    </source>
</evidence>
<accession>A0A4S2KJC0</accession>
<dbReference type="GO" id="GO:0008270">
    <property type="term" value="F:zinc ion binding"/>
    <property type="evidence" value="ECO:0007669"/>
    <property type="project" value="InterPro"/>
</dbReference>
<dbReference type="EMBL" id="QBLH01002685">
    <property type="protein sequence ID" value="TGZ47778.1"/>
    <property type="molecule type" value="Genomic_DNA"/>
</dbReference>
<dbReference type="Proteomes" id="UP000310200">
    <property type="component" value="Unassembled WGS sequence"/>
</dbReference>
<organism evidence="1 2">
    <name type="scientific">Temnothorax longispinosus</name>
    <dbReference type="NCBI Taxonomy" id="300112"/>
    <lineage>
        <taxon>Eukaryota</taxon>
        <taxon>Metazoa</taxon>
        <taxon>Ecdysozoa</taxon>
        <taxon>Arthropoda</taxon>
        <taxon>Hexapoda</taxon>
        <taxon>Insecta</taxon>
        <taxon>Pterygota</taxon>
        <taxon>Neoptera</taxon>
        <taxon>Endopterygota</taxon>
        <taxon>Hymenoptera</taxon>
        <taxon>Apocrita</taxon>
        <taxon>Aculeata</taxon>
        <taxon>Formicoidea</taxon>
        <taxon>Formicidae</taxon>
        <taxon>Myrmicinae</taxon>
        <taxon>Temnothorax</taxon>
    </lineage>
</organism>
<proteinExistence type="predicted"/>
<evidence type="ECO:0000313" key="1">
    <source>
        <dbReference type="EMBL" id="TGZ47778.1"/>
    </source>
</evidence>
<reference evidence="1 2" key="1">
    <citation type="journal article" date="2019" name="Philos. Trans. R. Soc. Lond., B, Biol. Sci.">
        <title>Ant behaviour and brain gene expression of defending hosts depend on the ecological success of the intruding social parasite.</title>
        <authorList>
            <person name="Kaur R."/>
            <person name="Stoldt M."/>
            <person name="Jongepier E."/>
            <person name="Feldmeyer B."/>
            <person name="Menzel F."/>
            <person name="Bornberg-Bauer E."/>
            <person name="Foitzik S."/>
        </authorList>
    </citation>
    <scope>NUCLEOTIDE SEQUENCE [LARGE SCALE GENOMIC DNA]</scope>
    <source>
        <tissue evidence="1">Whole body</tissue>
    </source>
</reference>
<dbReference type="AlphaFoldDB" id="A0A4S2KJC0"/>
<dbReference type="InterPro" id="IPR036875">
    <property type="entry name" value="Znf_CCHC_sf"/>
</dbReference>
<gene>
    <name evidence="1" type="ORF">DBV15_12973</name>
</gene>
<dbReference type="SUPFAM" id="SSF57756">
    <property type="entry name" value="Retrovirus zinc finger-like domains"/>
    <property type="match status" value="1"/>
</dbReference>
<name>A0A4S2KJC0_9HYME</name>
<protein>
    <recommendedName>
        <fullName evidence="3">CCHC-type domain-containing protein</fullName>
    </recommendedName>
</protein>
<sequence>MGIAWARCPARTASEVMKEGLRVGWSRSKVELLQTRPLRCYRCLDVGHVWALCTSPVDRSGLCYRCGVSGQRDICEVGPPFSKFGKFY</sequence>
<dbReference type="GO" id="GO:0003676">
    <property type="term" value="F:nucleic acid binding"/>
    <property type="evidence" value="ECO:0007669"/>
    <property type="project" value="InterPro"/>
</dbReference>
<comment type="caution">
    <text evidence="1">The sequence shown here is derived from an EMBL/GenBank/DDBJ whole genome shotgun (WGS) entry which is preliminary data.</text>
</comment>
<dbReference type="Gene3D" id="4.10.60.10">
    <property type="entry name" value="Zinc finger, CCHC-type"/>
    <property type="match status" value="1"/>
</dbReference>